<dbReference type="STRING" id="570277.EZMO1_4099"/>
<organism evidence="7 8">
    <name type="scientific">Endozoicomonas montiporae CL-33</name>
    <dbReference type="NCBI Taxonomy" id="570277"/>
    <lineage>
        <taxon>Bacteria</taxon>
        <taxon>Pseudomonadati</taxon>
        <taxon>Pseudomonadota</taxon>
        <taxon>Gammaproteobacteria</taxon>
        <taxon>Oceanospirillales</taxon>
        <taxon>Endozoicomonadaceae</taxon>
        <taxon>Endozoicomonas</taxon>
    </lineage>
</organism>
<dbReference type="Pfam" id="PF08719">
    <property type="entry name" value="NADAR"/>
    <property type="match status" value="1"/>
</dbReference>
<protein>
    <submittedName>
        <fullName evidence="7">Opioid growth factor receptor-domain protein</fullName>
    </submittedName>
</protein>
<feature type="coiled-coil region" evidence="3">
    <location>
        <begin position="166"/>
        <end position="193"/>
    </location>
</feature>
<evidence type="ECO:0000259" key="6">
    <source>
        <dbReference type="Pfam" id="PF08719"/>
    </source>
</evidence>
<dbReference type="InterPro" id="IPR006757">
    <property type="entry name" value="OGF_rcpt"/>
</dbReference>
<comment type="catalytic activity">
    <reaction evidence="2">
        <text>2,5-diamino-6-hydroxy-4-(5-phosphoribosylamino)-pyrimidine + H2O = 2,5,6-triamino-4-hydroxypyrimidine + D-ribose 5-phosphate</text>
        <dbReference type="Rhea" id="RHEA:23436"/>
        <dbReference type="ChEBI" id="CHEBI:15377"/>
        <dbReference type="ChEBI" id="CHEBI:58614"/>
        <dbReference type="ChEBI" id="CHEBI:78346"/>
        <dbReference type="ChEBI" id="CHEBI:137796"/>
    </reaction>
</comment>
<dbReference type="InterPro" id="IPR012816">
    <property type="entry name" value="NADAR"/>
</dbReference>
<gene>
    <name evidence="7" type="ORF">EZMO1_4099</name>
</gene>
<accession>A0A142BH01</accession>
<evidence type="ECO:0000256" key="2">
    <source>
        <dbReference type="ARBA" id="ARBA00000751"/>
    </source>
</evidence>
<feature type="region of interest" description="Disordered" evidence="4">
    <location>
        <begin position="1"/>
        <end position="47"/>
    </location>
</feature>
<comment type="catalytic activity">
    <reaction evidence="1">
        <text>5-amino-6-(5-phospho-D-ribosylamino)uracil + H2O = 5,6-diaminouracil + D-ribose 5-phosphate</text>
        <dbReference type="Rhea" id="RHEA:55020"/>
        <dbReference type="ChEBI" id="CHEBI:15377"/>
        <dbReference type="ChEBI" id="CHEBI:46252"/>
        <dbReference type="ChEBI" id="CHEBI:58453"/>
        <dbReference type="ChEBI" id="CHEBI:78346"/>
    </reaction>
</comment>
<dbReference type="InterPro" id="IPR037238">
    <property type="entry name" value="YbiA-like_sf"/>
</dbReference>
<evidence type="ECO:0000313" key="7">
    <source>
        <dbReference type="EMBL" id="AMO58027.1"/>
    </source>
</evidence>
<feature type="domain" description="NADAR" evidence="6">
    <location>
        <begin position="484"/>
        <end position="622"/>
    </location>
</feature>
<reference evidence="7 8" key="1">
    <citation type="journal article" date="2016" name="Front. Microbiol.">
        <title>Genomic Insight into the Host-Endosymbiont Relationship of Endozoicomonas montiporae CL-33(T) with its Coral Host.</title>
        <authorList>
            <person name="Ding J.-Y."/>
            <person name="Shiu J.-H."/>
            <person name="Chen W.-M."/>
            <person name="Chiang Y.-R."/>
            <person name="Tang S.-L."/>
        </authorList>
    </citation>
    <scope>NUCLEOTIDE SEQUENCE [LARGE SCALE GENOMIC DNA]</scope>
    <source>
        <strain evidence="7 8">CL-33</strain>
    </source>
</reference>
<dbReference type="InterPro" id="IPR039574">
    <property type="entry name" value="OGFr"/>
</dbReference>
<name>A0A142BH01_9GAMM</name>
<evidence type="ECO:0000256" key="4">
    <source>
        <dbReference type="SAM" id="MobiDB-lite"/>
    </source>
</evidence>
<dbReference type="Proteomes" id="UP000071065">
    <property type="component" value="Chromosome"/>
</dbReference>
<evidence type="ECO:0000313" key="8">
    <source>
        <dbReference type="Proteomes" id="UP000071065"/>
    </source>
</evidence>
<dbReference type="CDD" id="cd15457">
    <property type="entry name" value="NADAR"/>
    <property type="match status" value="1"/>
</dbReference>
<evidence type="ECO:0000259" key="5">
    <source>
        <dbReference type="Pfam" id="PF04664"/>
    </source>
</evidence>
<dbReference type="GO" id="GO:0140625">
    <property type="term" value="F:opioid growth factor receptor activity"/>
    <property type="evidence" value="ECO:0007669"/>
    <property type="project" value="InterPro"/>
</dbReference>
<dbReference type="SUPFAM" id="SSF143990">
    <property type="entry name" value="YbiA-like"/>
    <property type="match status" value="1"/>
</dbReference>
<dbReference type="OrthoDB" id="273514at2"/>
<dbReference type="EMBL" id="CP013251">
    <property type="protein sequence ID" value="AMO58027.1"/>
    <property type="molecule type" value="Genomic_DNA"/>
</dbReference>
<dbReference type="AlphaFoldDB" id="A0A142BH01"/>
<dbReference type="GO" id="GO:0016020">
    <property type="term" value="C:membrane"/>
    <property type="evidence" value="ECO:0007669"/>
    <property type="project" value="InterPro"/>
</dbReference>
<dbReference type="Gene3D" id="1.10.357.40">
    <property type="entry name" value="YbiA-like"/>
    <property type="match status" value="1"/>
</dbReference>
<dbReference type="PATRIC" id="fig|570277.3.peg.4410"/>
<keyword evidence="7" id="KW-0675">Receptor</keyword>
<proteinExistence type="predicted"/>
<feature type="domain" description="Opioid growth factor receptor (OGFr) conserved" evidence="5">
    <location>
        <begin position="271"/>
        <end position="405"/>
    </location>
</feature>
<sequence length="630" mass="70637">MSLSGPKPPSTGATDFVPPSSHTKTKDTPAADPIIPREGLRLPGTSLYERPTPVAVKLPPQMGGADKAQVTQLVQNLHQSRDRLAVLEGQKFLCSQLENISQQLNGSAGAGAVNYRLLFVPKGKPPVSVIPPEPGGADVQARVQRLRQQAKPYVEQAKTYFSEYKLQELDRQLADTKQAIGQQASKLQELQVESSMAKVLPAPTVLDATRLHKDLKPVLTEPPENLPAMADEPDFVLFPQPPAASQATTAATATTATSNPDDQQEKTKQWLDFYRSGGRIEGQSHTLAQIRKMTTLQLEGEHQYIQLLFPNEHVSPGNPGAPLLTPEMVQQIESDDELQHEFQNSFDQMLTFWGLERCRNSITVSQEDAEKHALWKGGFNHNHKRITRVLNCLMAFDYKECARNLEAALQRERVNDNQPPNPYWQKAVGKRPEFDFHRPLNEPMGVKTAEHYQALYPYSSHVNNPNNVIISASDNSFKEFSIYDKGTFNVIIDGTEWSTVAHYVYAARFNPFSDEYFEVRTKVNPVELFKYMHNDPNDKSKVRESNLEGWSIEHERGAMLKALREKVKQNTELQTKLLSTGDKPIFYSSTNSGYWGVSAVDGKGTGQNVVGAMLMQIRDELRMNKLDESE</sequence>
<dbReference type="PANTHER" id="PTHR14015">
    <property type="entry name" value="OPIOID GROWTH FACTOR RECEPTOR OGFR ZETA-TYPE OPIOID RECEPTOR"/>
    <property type="match status" value="1"/>
</dbReference>
<feature type="compositionally biased region" description="Low complexity" evidence="4">
    <location>
        <begin position="243"/>
        <end position="258"/>
    </location>
</feature>
<feature type="region of interest" description="Disordered" evidence="4">
    <location>
        <begin position="239"/>
        <end position="266"/>
    </location>
</feature>
<dbReference type="PANTHER" id="PTHR14015:SF2">
    <property type="entry name" value="OPIOID GROWTH FACTOR RECEPTOR (OGFR) CONSERVED DOMAIN-CONTAINING PROTEIN"/>
    <property type="match status" value="1"/>
</dbReference>
<dbReference type="KEGG" id="emp:EZMO1_4099"/>
<dbReference type="Pfam" id="PF04664">
    <property type="entry name" value="OGFr_N"/>
    <property type="match status" value="1"/>
</dbReference>
<evidence type="ECO:0000256" key="3">
    <source>
        <dbReference type="SAM" id="Coils"/>
    </source>
</evidence>
<keyword evidence="3" id="KW-0175">Coiled coil</keyword>
<evidence type="ECO:0000256" key="1">
    <source>
        <dbReference type="ARBA" id="ARBA00000022"/>
    </source>
</evidence>